<evidence type="ECO:0000259" key="11">
    <source>
        <dbReference type="PROSITE" id="PS51352"/>
    </source>
</evidence>
<feature type="domain" description="Thioredoxin" evidence="11">
    <location>
        <begin position="1"/>
        <end position="106"/>
    </location>
</feature>
<name>A0A1X7QWB9_9SACH</name>
<reference evidence="12 13" key="1">
    <citation type="submission" date="2017-04" db="EMBL/GenBank/DDBJ databases">
        <authorList>
            <person name="Afonso C.L."/>
            <person name="Miller P.J."/>
            <person name="Scott M.A."/>
            <person name="Spackman E."/>
            <person name="Goraichik I."/>
            <person name="Dimitrov K.M."/>
            <person name="Suarez D.L."/>
            <person name="Swayne D.E."/>
        </authorList>
    </citation>
    <scope>NUCLEOTIDE SEQUENCE [LARGE SCALE GENOMIC DNA]</scope>
</reference>
<dbReference type="PROSITE" id="PS51352">
    <property type="entry name" value="THIOREDOXIN_2"/>
    <property type="match status" value="1"/>
</dbReference>
<dbReference type="GO" id="GO:0015035">
    <property type="term" value="F:protein-disulfide reductase activity"/>
    <property type="evidence" value="ECO:0007669"/>
    <property type="project" value="InterPro"/>
</dbReference>
<dbReference type="EMBL" id="FXLY01000002">
    <property type="protein sequence ID" value="SMN17702.1"/>
    <property type="molecule type" value="Genomic_DNA"/>
</dbReference>
<dbReference type="FunFam" id="3.40.30.10:FF:000104">
    <property type="entry name" value="Thioredoxin"/>
    <property type="match status" value="1"/>
</dbReference>
<dbReference type="GO" id="GO:0009263">
    <property type="term" value="P:deoxyribonucleotide biosynthetic process"/>
    <property type="evidence" value="ECO:0007669"/>
    <property type="project" value="UniProtKB-KW"/>
</dbReference>
<dbReference type="OrthoDB" id="10263751at2759"/>
<protein>
    <recommendedName>
        <fullName evidence="8">Thioredoxin</fullName>
    </recommendedName>
</protein>
<organism evidence="12 13">
    <name type="scientific">Maudiozyma saulgeensis</name>
    <dbReference type="NCBI Taxonomy" id="1789683"/>
    <lineage>
        <taxon>Eukaryota</taxon>
        <taxon>Fungi</taxon>
        <taxon>Dikarya</taxon>
        <taxon>Ascomycota</taxon>
        <taxon>Saccharomycotina</taxon>
        <taxon>Saccharomycetes</taxon>
        <taxon>Saccharomycetales</taxon>
        <taxon>Saccharomycetaceae</taxon>
        <taxon>Maudiozyma</taxon>
    </lineage>
</organism>
<keyword evidence="4" id="KW-0249">Electron transport</keyword>
<evidence type="ECO:0000256" key="8">
    <source>
        <dbReference type="PIRNR" id="PIRNR000077"/>
    </source>
</evidence>
<dbReference type="AlphaFoldDB" id="A0A1X7QWB9"/>
<keyword evidence="6 10" id="KW-1015">Disulfide bond</keyword>
<dbReference type="InterPro" id="IPR013766">
    <property type="entry name" value="Thioredoxin_domain"/>
</dbReference>
<evidence type="ECO:0000313" key="12">
    <source>
        <dbReference type="EMBL" id="SMN17702.1"/>
    </source>
</evidence>
<sequence>MAVTQINSADDFKAALTDAGSKLVVVDFFATWCGPCKMIAPMVEKFSEQYTDATFLKVDVDAIPALAQEYEISAMPTLLFIKNGKEVTKVVGANLAAIKQNIVSNI</sequence>
<dbReference type="PANTHER" id="PTHR46115">
    <property type="entry name" value="THIOREDOXIN-LIKE PROTEIN 1"/>
    <property type="match status" value="1"/>
</dbReference>
<dbReference type="GO" id="GO:0006888">
    <property type="term" value="P:endoplasmic reticulum to Golgi vesicle-mediated transport"/>
    <property type="evidence" value="ECO:0007669"/>
    <property type="project" value="UniProtKB-ARBA"/>
</dbReference>
<feature type="active site" description="Nucleophile" evidence="9">
    <location>
        <position position="36"/>
    </location>
</feature>
<accession>A0A1X7QWB9</accession>
<evidence type="ECO:0000256" key="9">
    <source>
        <dbReference type="PIRSR" id="PIRSR000077-1"/>
    </source>
</evidence>
<evidence type="ECO:0000256" key="7">
    <source>
        <dbReference type="ARBA" id="ARBA00023284"/>
    </source>
</evidence>
<dbReference type="InterPro" id="IPR017937">
    <property type="entry name" value="Thioredoxin_CS"/>
</dbReference>
<dbReference type="GO" id="GO:0006890">
    <property type="term" value="P:retrograde vesicle-mediated transport, Golgi to endoplasmic reticulum"/>
    <property type="evidence" value="ECO:0007669"/>
    <property type="project" value="UniProtKB-ARBA"/>
</dbReference>
<dbReference type="CDD" id="cd02947">
    <property type="entry name" value="TRX_family"/>
    <property type="match status" value="1"/>
</dbReference>
<dbReference type="STRING" id="1789683.A0A1X7QWB9"/>
<dbReference type="PROSITE" id="PS00194">
    <property type="entry name" value="THIOREDOXIN_1"/>
    <property type="match status" value="1"/>
</dbReference>
<evidence type="ECO:0000256" key="3">
    <source>
        <dbReference type="ARBA" id="ARBA00022448"/>
    </source>
</evidence>
<dbReference type="NCBIfam" id="TIGR01068">
    <property type="entry name" value="thioredoxin"/>
    <property type="match status" value="1"/>
</dbReference>
<evidence type="ECO:0000256" key="1">
    <source>
        <dbReference type="ARBA" id="ARBA00004395"/>
    </source>
</evidence>
<comment type="similarity">
    <text evidence="2 8">Belongs to the thioredoxin family.</text>
</comment>
<dbReference type="PRINTS" id="PR00421">
    <property type="entry name" value="THIOREDOXIN"/>
</dbReference>
<dbReference type="Gene3D" id="3.40.30.10">
    <property type="entry name" value="Glutaredoxin"/>
    <property type="match status" value="1"/>
</dbReference>
<keyword evidence="13" id="KW-1185">Reference proteome</keyword>
<evidence type="ECO:0000256" key="2">
    <source>
        <dbReference type="ARBA" id="ARBA00008987"/>
    </source>
</evidence>
<dbReference type="Pfam" id="PF00085">
    <property type="entry name" value="Thioredoxin"/>
    <property type="match status" value="1"/>
</dbReference>
<evidence type="ECO:0000256" key="5">
    <source>
        <dbReference type="ARBA" id="ARBA00023116"/>
    </source>
</evidence>
<comment type="subcellular location">
    <subcellularLocation>
        <location evidence="1">Golgi apparatus membrane</location>
        <topology evidence="1">Peripheral membrane protein</topology>
    </subcellularLocation>
</comment>
<dbReference type="Proteomes" id="UP000196158">
    <property type="component" value="Unassembled WGS sequence"/>
</dbReference>
<dbReference type="GO" id="GO:0045454">
    <property type="term" value="P:cell redox homeostasis"/>
    <property type="evidence" value="ECO:0007669"/>
    <property type="project" value="UniProtKB-ARBA"/>
</dbReference>
<proteinExistence type="inferred from homology"/>
<feature type="site" description="Contributes to redox potential value" evidence="9">
    <location>
        <position position="35"/>
    </location>
</feature>
<feature type="active site" description="Nucleophile" evidence="9">
    <location>
        <position position="33"/>
    </location>
</feature>
<dbReference type="GO" id="GO:0042144">
    <property type="term" value="P:vacuole fusion, non-autophagic"/>
    <property type="evidence" value="ECO:0007669"/>
    <property type="project" value="UniProtKB-ARBA"/>
</dbReference>
<dbReference type="InterPro" id="IPR036249">
    <property type="entry name" value="Thioredoxin-like_sf"/>
</dbReference>
<dbReference type="InterPro" id="IPR005746">
    <property type="entry name" value="Thioredoxin"/>
</dbReference>
<dbReference type="GO" id="GO:0000139">
    <property type="term" value="C:Golgi membrane"/>
    <property type="evidence" value="ECO:0007669"/>
    <property type="project" value="UniProtKB-SubCell"/>
</dbReference>
<evidence type="ECO:0000256" key="10">
    <source>
        <dbReference type="PIRSR" id="PIRSR000077-4"/>
    </source>
</evidence>
<keyword evidence="7 10" id="KW-0676">Redox-active center</keyword>
<dbReference type="PIRSF" id="PIRSF000077">
    <property type="entry name" value="Thioredoxin"/>
    <property type="match status" value="1"/>
</dbReference>
<dbReference type="GO" id="GO:0000011">
    <property type="term" value="P:vacuole inheritance"/>
    <property type="evidence" value="ECO:0007669"/>
    <property type="project" value="UniProtKB-ARBA"/>
</dbReference>
<feature type="site" description="Contributes to redox potential value" evidence="9">
    <location>
        <position position="34"/>
    </location>
</feature>
<evidence type="ECO:0000313" key="13">
    <source>
        <dbReference type="Proteomes" id="UP000196158"/>
    </source>
</evidence>
<gene>
    <name evidence="12" type="ORF">KASA_0Q00385G</name>
</gene>
<keyword evidence="5" id="KW-0215">Deoxyribonucleotide synthesis</keyword>
<evidence type="ECO:0000256" key="6">
    <source>
        <dbReference type="ARBA" id="ARBA00023157"/>
    </source>
</evidence>
<keyword evidence="3" id="KW-0813">Transport</keyword>
<evidence type="ECO:0000256" key="4">
    <source>
        <dbReference type="ARBA" id="ARBA00022982"/>
    </source>
</evidence>
<feature type="site" description="Deprotonates C-terminal active site Cys" evidence="9">
    <location>
        <position position="27"/>
    </location>
</feature>
<feature type="disulfide bond" description="Redox-active" evidence="10">
    <location>
        <begin position="33"/>
        <end position="36"/>
    </location>
</feature>
<dbReference type="SUPFAM" id="SSF52833">
    <property type="entry name" value="Thioredoxin-like"/>
    <property type="match status" value="1"/>
</dbReference>